<evidence type="ECO:0000313" key="4">
    <source>
        <dbReference type="EMBL" id="TGZ84138.1"/>
    </source>
</evidence>
<evidence type="ECO:0000313" key="5">
    <source>
        <dbReference type="Proteomes" id="UP000298138"/>
    </source>
</evidence>
<dbReference type="InterPro" id="IPR025151">
    <property type="entry name" value="ELYS_dom"/>
</dbReference>
<evidence type="ECO:0000256" key="2">
    <source>
        <dbReference type="ARBA" id="ARBA00023242"/>
    </source>
</evidence>
<gene>
    <name evidence="4" type="ORF">EX30DRAFT_362079</name>
</gene>
<comment type="subcellular location">
    <subcellularLocation>
        <location evidence="1">Nucleus</location>
    </subcellularLocation>
</comment>
<evidence type="ECO:0000259" key="3">
    <source>
        <dbReference type="Pfam" id="PF13934"/>
    </source>
</evidence>
<evidence type="ECO:0000256" key="1">
    <source>
        <dbReference type="ARBA" id="ARBA00004123"/>
    </source>
</evidence>
<dbReference type="Pfam" id="PF13934">
    <property type="entry name" value="ELYS"/>
    <property type="match status" value="1"/>
</dbReference>
<keyword evidence="5" id="KW-1185">Reference proteome</keyword>
<dbReference type="STRING" id="341454.A0A4S2N4H0"/>
<dbReference type="OrthoDB" id="20729at2759"/>
<dbReference type="InParanoid" id="A0A4S2N4H0"/>
<accession>A0A4S2N4H0</accession>
<dbReference type="EMBL" id="ML220113">
    <property type="protein sequence ID" value="TGZ84138.1"/>
    <property type="molecule type" value="Genomic_DNA"/>
</dbReference>
<protein>
    <recommendedName>
        <fullName evidence="3">ELYS-like domain-containing protein</fullName>
    </recommendedName>
</protein>
<dbReference type="AlphaFoldDB" id="A0A4S2N4H0"/>
<organism evidence="4 5">
    <name type="scientific">Ascodesmis nigricans</name>
    <dbReference type="NCBI Taxonomy" id="341454"/>
    <lineage>
        <taxon>Eukaryota</taxon>
        <taxon>Fungi</taxon>
        <taxon>Dikarya</taxon>
        <taxon>Ascomycota</taxon>
        <taxon>Pezizomycotina</taxon>
        <taxon>Pezizomycetes</taxon>
        <taxon>Pezizales</taxon>
        <taxon>Ascodesmidaceae</taxon>
        <taxon>Ascodesmis</taxon>
    </lineage>
</organism>
<dbReference type="Proteomes" id="UP000298138">
    <property type="component" value="Unassembled WGS sequence"/>
</dbReference>
<dbReference type="GO" id="GO:0005634">
    <property type="term" value="C:nucleus"/>
    <property type="evidence" value="ECO:0007669"/>
    <property type="project" value="UniProtKB-SubCell"/>
</dbReference>
<keyword evidence="2" id="KW-0539">Nucleus</keyword>
<reference evidence="4 5" key="1">
    <citation type="submission" date="2019-04" db="EMBL/GenBank/DDBJ databases">
        <title>Comparative genomics and transcriptomics to analyze fruiting body development in filamentous ascomycetes.</title>
        <authorList>
            <consortium name="DOE Joint Genome Institute"/>
            <person name="Lutkenhaus R."/>
            <person name="Traeger S."/>
            <person name="Breuer J."/>
            <person name="Kuo A."/>
            <person name="Lipzen A."/>
            <person name="Pangilinan J."/>
            <person name="Dilworth D."/>
            <person name="Sandor L."/>
            <person name="Poggeler S."/>
            <person name="Barry K."/>
            <person name="Grigoriev I.V."/>
            <person name="Nowrousian M."/>
        </authorList>
    </citation>
    <scope>NUCLEOTIDE SEQUENCE [LARGE SCALE GENOMIC DNA]</scope>
    <source>
        <strain evidence="4 5">CBS 389.68</strain>
    </source>
</reference>
<proteinExistence type="predicted"/>
<name>A0A4S2N4H0_9PEZI</name>
<sequence>MSDIPPSPFPASKNPYPKTRITEITSNRRRLHESLIIDNLLQNIAGLPPSTYPPKSTSSLASLYNAIHESTRLDTVKKHSFIYYLLLDYDHVFPSDEGRSTTSTSAGHHRMSISAVPTSSPLSTFQSQTLLPDSFIMLMTALWKLDNLQLGPDLMRLLCNPSVTIPDPSKALQILAEYGTPQDAIGFIAATQPVLTEKEDIEIYFACLCRVDVPTAFGYTRTDAPDHLREGLFKQLVKSAVEAGGEAAIRIVDLPLGEEEKVWFEEALKAVVEKGEKKMQDKARDALLIWWLHTGRYEDVVETTERVEARGEVVDGLPGVDWGVIGNGVRKGLGPRMEKKLGQAAS</sequence>
<feature type="domain" description="ELYS-like" evidence="3">
    <location>
        <begin position="35"/>
        <end position="269"/>
    </location>
</feature>